<accession>A0A4V4HGP5</accession>
<evidence type="ECO:0000256" key="1">
    <source>
        <dbReference type="SAM" id="MobiDB-lite"/>
    </source>
</evidence>
<name>A0A4V4HGP5_DENBC</name>
<keyword evidence="2" id="KW-0812">Transmembrane</keyword>
<sequence>MLTKKLSSLSVNMDLFDPNGKISFGYDMAENDFYDGYSESDPEEVLQDSGFNNPNYQAISAPNSLVQPHQPVLPTNSSHKYRHHKSGAHEQSQTQNTAYTVDQTVNHALLCHSIVIFWVLNLFLFLSLTLRPSLLDLNSILCETSHHHYMIIITMYPFKIQSYLVEELWKPEDRDLLQQPPFSVESGGTYTSAFVVETGQSNTSKAPNGLRVDEMRLKIKEQFLSMLKSCNIDTGDKLPWRNLFKILRERTCQFENWLEDTPQPHTQNGIERAPQREIKALYKALLDRERPLRICRIDGCSGGADLRFILQDPPGSGSGTKRSRDEQGGEVEERESNRRGRE</sequence>
<dbReference type="AlphaFoldDB" id="A0A4V4HGP5"/>
<gene>
    <name evidence="3" type="ORF">K435DRAFT_794780</name>
</gene>
<reference evidence="3 4" key="1">
    <citation type="journal article" date="2019" name="Nat. Ecol. Evol.">
        <title>Megaphylogeny resolves global patterns of mushroom evolution.</title>
        <authorList>
            <person name="Varga T."/>
            <person name="Krizsan K."/>
            <person name="Foldi C."/>
            <person name="Dima B."/>
            <person name="Sanchez-Garcia M."/>
            <person name="Sanchez-Ramirez S."/>
            <person name="Szollosi G.J."/>
            <person name="Szarkandi J.G."/>
            <person name="Papp V."/>
            <person name="Albert L."/>
            <person name="Andreopoulos W."/>
            <person name="Angelini C."/>
            <person name="Antonin V."/>
            <person name="Barry K.W."/>
            <person name="Bougher N.L."/>
            <person name="Buchanan P."/>
            <person name="Buyck B."/>
            <person name="Bense V."/>
            <person name="Catcheside P."/>
            <person name="Chovatia M."/>
            <person name="Cooper J."/>
            <person name="Damon W."/>
            <person name="Desjardin D."/>
            <person name="Finy P."/>
            <person name="Geml J."/>
            <person name="Haridas S."/>
            <person name="Hughes K."/>
            <person name="Justo A."/>
            <person name="Karasinski D."/>
            <person name="Kautmanova I."/>
            <person name="Kiss B."/>
            <person name="Kocsube S."/>
            <person name="Kotiranta H."/>
            <person name="LaButti K.M."/>
            <person name="Lechner B.E."/>
            <person name="Liimatainen K."/>
            <person name="Lipzen A."/>
            <person name="Lukacs Z."/>
            <person name="Mihaltcheva S."/>
            <person name="Morgado L.N."/>
            <person name="Niskanen T."/>
            <person name="Noordeloos M.E."/>
            <person name="Ohm R.A."/>
            <person name="Ortiz-Santana B."/>
            <person name="Ovrebo C."/>
            <person name="Racz N."/>
            <person name="Riley R."/>
            <person name="Savchenko A."/>
            <person name="Shiryaev A."/>
            <person name="Soop K."/>
            <person name="Spirin V."/>
            <person name="Szebenyi C."/>
            <person name="Tomsovsky M."/>
            <person name="Tulloss R.E."/>
            <person name="Uehling J."/>
            <person name="Grigoriev I.V."/>
            <person name="Vagvolgyi C."/>
            <person name="Papp T."/>
            <person name="Martin F.M."/>
            <person name="Miettinen O."/>
            <person name="Hibbett D.S."/>
            <person name="Nagy L.G."/>
        </authorList>
    </citation>
    <scope>NUCLEOTIDE SEQUENCE [LARGE SCALE GENOMIC DNA]</scope>
    <source>
        <strain evidence="3 4">CBS 962.96</strain>
    </source>
</reference>
<dbReference type="OrthoDB" id="3112425at2759"/>
<organism evidence="3 4">
    <name type="scientific">Dendrothele bispora (strain CBS 962.96)</name>
    <dbReference type="NCBI Taxonomy" id="1314807"/>
    <lineage>
        <taxon>Eukaryota</taxon>
        <taxon>Fungi</taxon>
        <taxon>Dikarya</taxon>
        <taxon>Basidiomycota</taxon>
        <taxon>Agaricomycotina</taxon>
        <taxon>Agaricomycetes</taxon>
        <taxon>Agaricomycetidae</taxon>
        <taxon>Agaricales</taxon>
        <taxon>Agaricales incertae sedis</taxon>
        <taxon>Dendrothele</taxon>
    </lineage>
</organism>
<keyword evidence="2" id="KW-0472">Membrane</keyword>
<dbReference type="EMBL" id="ML179116">
    <property type="protein sequence ID" value="THU99625.1"/>
    <property type="molecule type" value="Genomic_DNA"/>
</dbReference>
<dbReference type="Proteomes" id="UP000297245">
    <property type="component" value="Unassembled WGS sequence"/>
</dbReference>
<keyword evidence="2" id="KW-1133">Transmembrane helix</keyword>
<feature type="transmembrane region" description="Helical" evidence="2">
    <location>
        <begin position="109"/>
        <end position="130"/>
    </location>
</feature>
<evidence type="ECO:0000313" key="3">
    <source>
        <dbReference type="EMBL" id="THU99625.1"/>
    </source>
</evidence>
<keyword evidence="4" id="KW-1185">Reference proteome</keyword>
<proteinExistence type="predicted"/>
<feature type="region of interest" description="Disordered" evidence="1">
    <location>
        <begin position="308"/>
        <end position="342"/>
    </location>
</feature>
<evidence type="ECO:0000313" key="4">
    <source>
        <dbReference type="Proteomes" id="UP000297245"/>
    </source>
</evidence>
<evidence type="ECO:0000256" key="2">
    <source>
        <dbReference type="SAM" id="Phobius"/>
    </source>
</evidence>
<protein>
    <submittedName>
        <fullName evidence="3">Uncharacterized protein</fullName>
    </submittedName>
</protein>